<feature type="signal peptide" evidence="6">
    <location>
        <begin position="1"/>
        <end position="28"/>
    </location>
</feature>
<dbReference type="InterPro" id="IPR006766">
    <property type="entry name" value="EXORDIUM-like"/>
</dbReference>
<accession>A0AA88UYH7</accession>
<evidence type="ECO:0000256" key="5">
    <source>
        <dbReference type="ARBA" id="ARBA00023591"/>
    </source>
</evidence>
<keyword evidence="8" id="KW-1185">Reference proteome</keyword>
<comment type="similarity">
    <text evidence="5">Belongs to the EXORDIUM family.</text>
</comment>
<keyword evidence="4 6" id="KW-0732">Signal</keyword>
<reference evidence="7" key="1">
    <citation type="submission" date="2022-12" db="EMBL/GenBank/DDBJ databases">
        <title>Draft genome assemblies for two species of Escallonia (Escalloniales).</title>
        <authorList>
            <person name="Chanderbali A."/>
            <person name="Dervinis C."/>
            <person name="Anghel I."/>
            <person name="Soltis D."/>
            <person name="Soltis P."/>
            <person name="Zapata F."/>
        </authorList>
    </citation>
    <scope>NUCLEOTIDE SEQUENCE</scope>
    <source>
        <strain evidence="7">UCBG64.0493</strain>
        <tissue evidence="7">Leaf</tissue>
    </source>
</reference>
<keyword evidence="2" id="KW-0052">Apoplast</keyword>
<name>A0AA88UYH7_9ASTE</name>
<evidence type="ECO:0000256" key="3">
    <source>
        <dbReference type="ARBA" id="ARBA00022525"/>
    </source>
</evidence>
<proteinExistence type="inferred from homology"/>
<evidence type="ECO:0000313" key="8">
    <source>
        <dbReference type="Proteomes" id="UP001188597"/>
    </source>
</evidence>
<gene>
    <name evidence="7" type="ORF">RJ639_023442</name>
</gene>
<dbReference type="AlphaFoldDB" id="A0AA88UYH7"/>
<dbReference type="PANTHER" id="PTHR31279">
    <property type="entry name" value="PROTEIN EXORDIUM-LIKE 5"/>
    <property type="match status" value="1"/>
</dbReference>
<protein>
    <submittedName>
        <fullName evidence="7">Uncharacterized protein</fullName>
    </submittedName>
</protein>
<evidence type="ECO:0000313" key="7">
    <source>
        <dbReference type="EMBL" id="KAK2998251.1"/>
    </source>
</evidence>
<dbReference type="PANTHER" id="PTHR31279:SF73">
    <property type="entry name" value="OS10G0376400 PROTEIN"/>
    <property type="match status" value="1"/>
</dbReference>
<evidence type="ECO:0000256" key="4">
    <source>
        <dbReference type="ARBA" id="ARBA00022729"/>
    </source>
</evidence>
<organism evidence="7 8">
    <name type="scientific">Escallonia herrerae</name>
    <dbReference type="NCBI Taxonomy" id="1293975"/>
    <lineage>
        <taxon>Eukaryota</taxon>
        <taxon>Viridiplantae</taxon>
        <taxon>Streptophyta</taxon>
        <taxon>Embryophyta</taxon>
        <taxon>Tracheophyta</taxon>
        <taxon>Spermatophyta</taxon>
        <taxon>Magnoliopsida</taxon>
        <taxon>eudicotyledons</taxon>
        <taxon>Gunneridae</taxon>
        <taxon>Pentapetalae</taxon>
        <taxon>asterids</taxon>
        <taxon>campanulids</taxon>
        <taxon>Escalloniales</taxon>
        <taxon>Escalloniaceae</taxon>
        <taxon>Escallonia</taxon>
    </lineage>
</organism>
<evidence type="ECO:0000256" key="2">
    <source>
        <dbReference type="ARBA" id="ARBA00022523"/>
    </source>
</evidence>
<evidence type="ECO:0000256" key="1">
    <source>
        <dbReference type="ARBA" id="ARBA00004271"/>
    </source>
</evidence>
<feature type="chain" id="PRO_5041675826" evidence="6">
    <location>
        <begin position="29"/>
        <end position="310"/>
    </location>
</feature>
<comment type="subcellular location">
    <subcellularLocation>
        <location evidence="1">Secreted</location>
        <location evidence="1">Extracellular space</location>
        <location evidence="1">Apoplast</location>
    </subcellularLocation>
</comment>
<dbReference type="Proteomes" id="UP001188597">
    <property type="component" value="Unassembled WGS sequence"/>
</dbReference>
<sequence>MEFSLFSERISPLLVLVLFLSGPRLCYGARKLASLYEPPPMTLKYHKGALLEGDLPLSILWYGKFSSVQKSIVVDFLLSLKPLEQKKLLSSTASPSVSKWWETIETYMNKAGKKVTQLILTDQVTDEACSIGRTLKRPKISELAHRVISKPGGLTLVLTADDVLLHEQLRCPGHCAWPFHQPIYGPQGAPLGAPNGDVGVDGMVVNIASLLAATVTNPFGNGYFHGPAEAPLEAASACPGVYGKGAYPGYAGELLIDATTRASYNALGSNGRKYLLPALFDPNTSQCTTVMMGGILKLAITSIENKFILR</sequence>
<dbReference type="GO" id="GO:0048046">
    <property type="term" value="C:apoplast"/>
    <property type="evidence" value="ECO:0007669"/>
    <property type="project" value="UniProtKB-SubCell"/>
</dbReference>
<evidence type="ECO:0000256" key="6">
    <source>
        <dbReference type="SAM" id="SignalP"/>
    </source>
</evidence>
<dbReference type="EMBL" id="JAVXUP010003741">
    <property type="protein sequence ID" value="KAK2998251.1"/>
    <property type="molecule type" value="Genomic_DNA"/>
</dbReference>
<comment type="caution">
    <text evidence="7">The sequence shown here is derived from an EMBL/GenBank/DDBJ whole genome shotgun (WGS) entry which is preliminary data.</text>
</comment>
<dbReference type="Pfam" id="PF04674">
    <property type="entry name" value="Phi_1"/>
    <property type="match status" value="2"/>
</dbReference>
<keyword evidence="3" id="KW-0964">Secreted</keyword>
<feature type="non-terminal residue" evidence="7">
    <location>
        <position position="310"/>
    </location>
</feature>